<dbReference type="PIRSF" id="PIRSF001093">
    <property type="entry name" value="B-hxosamndse_ab_euk"/>
    <property type="match status" value="1"/>
</dbReference>
<evidence type="ECO:0000259" key="7">
    <source>
        <dbReference type="Pfam" id="PF00728"/>
    </source>
</evidence>
<dbReference type="Pfam" id="PF00728">
    <property type="entry name" value="Glyco_hydro_20"/>
    <property type="match status" value="1"/>
</dbReference>
<sequence length="535" mass="60922">MKPHKLLLAVIFLFTTAIHSQDGINVIPQPTKVEMGTGAYFLEGDVKLIAISSVKSEADYLASVLEKGFGKKPDIQQRGAGIALKIIPDLKDKLGEEGYTLTIKKNGVTIAAGNQTGIFYGIQSFRQLLPPNFEFKPQTDDIEIPAVKIADNPRFPWRSFHLDESRHFKGMKEVKKLLDQMALLKMNKFHWHLTDDQGWRIEIKKYPLLTEIGSKRKDTQISRNSDQFTGEPHSGFYTQEEIKEIIEYAKKRHITIVPEIEMPGHAMAAVAAYPWLGSLGTTKEVATIFGKMDDSFNISDPKVINFLKNVLDEVMALFPGEVIHIGGDEVNFEPWKNSESIQAFMKKEGLKSPVDLQIYFTNQISNYVDKAGKRMMGWNEIMGDDIHKEHGADIGEVEQKLAESAIVHFWKGELDLINNAVEEGYDVVNSNHWDTYLDYTYERIPLSRSYSFNPIPEGLDEKYHSKILGFGTQMWSEYIPTVAQMDQQIFPRLAAYAEVGWTSLSEKDFERFENSLIILKERWNLAGINYHEATE</sequence>
<dbReference type="Pfam" id="PF02838">
    <property type="entry name" value="Glyco_hydro_20b"/>
    <property type="match status" value="1"/>
</dbReference>
<dbReference type="Gene3D" id="3.20.20.80">
    <property type="entry name" value="Glycosidases"/>
    <property type="match status" value="1"/>
</dbReference>
<feature type="domain" description="Beta-hexosaminidase bacterial type N-terminal" evidence="8">
    <location>
        <begin position="24"/>
        <end position="151"/>
    </location>
</feature>
<keyword evidence="6" id="KW-0732">Signal</keyword>
<evidence type="ECO:0000256" key="2">
    <source>
        <dbReference type="ARBA" id="ARBA00006285"/>
    </source>
</evidence>
<dbReference type="InterPro" id="IPR017853">
    <property type="entry name" value="GH"/>
</dbReference>
<evidence type="ECO:0000256" key="3">
    <source>
        <dbReference type="ARBA" id="ARBA00012663"/>
    </source>
</evidence>
<name>A0ABU3D6M6_9FLAO</name>
<gene>
    <name evidence="9" type="ORF">RM539_11400</name>
</gene>
<evidence type="ECO:0000256" key="4">
    <source>
        <dbReference type="ARBA" id="ARBA00022801"/>
    </source>
</evidence>
<comment type="similarity">
    <text evidence="2">Belongs to the glycosyl hydrolase 20 family.</text>
</comment>
<organism evidence="9 10">
    <name type="scientific">Autumnicola musiva</name>
    <dbReference type="NCBI Taxonomy" id="3075589"/>
    <lineage>
        <taxon>Bacteria</taxon>
        <taxon>Pseudomonadati</taxon>
        <taxon>Bacteroidota</taxon>
        <taxon>Flavobacteriia</taxon>
        <taxon>Flavobacteriales</taxon>
        <taxon>Flavobacteriaceae</taxon>
        <taxon>Autumnicola</taxon>
    </lineage>
</organism>
<dbReference type="SUPFAM" id="SSF51445">
    <property type="entry name" value="(Trans)glycosidases"/>
    <property type="match status" value="1"/>
</dbReference>
<dbReference type="EMBL" id="JAVRHK010000007">
    <property type="protein sequence ID" value="MDT0677187.1"/>
    <property type="molecule type" value="Genomic_DNA"/>
</dbReference>
<feature type="domain" description="Glycoside hydrolase family 20 catalytic" evidence="7">
    <location>
        <begin position="155"/>
        <end position="503"/>
    </location>
</feature>
<reference evidence="9 10" key="1">
    <citation type="submission" date="2023-09" db="EMBL/GenBank/DDBJ databases">
        <authorList>
            <person name="Rey-Velasco X."/>
        </authorList>
    </citation>
    <scope>NUCLEOTIDE SEQUENCE [LARGE SCALE GENOMIC DNA]</scope>
    <source>
        <strain evidence="9 10">F117</strain>
    </source>
</reference>
<feature type="signal peptide" evidence="6">
    <location>
        <begin position="1"/>
        <end position="20"/>
    </location>
</feature>
<dbReference type="InterPro" id="IPR015882">
    <property type="entry name" value="HEX_bac_N"/>
</dbReference>
<feature type="chain" id="PRO_5045450547" description="beta-N-acetylhexosaminidase" evidence="6">
    <location>
        <begin position="21"/>
        <end position="535"/>
    </location>
</feature>
<dbReference type="CDD" id="cd06563">
    <property type="entry name" value="GH20_chitobiase-like"/>
    <property type="match status" value="1"/>
</dbReference>
<comment type="catalytic activity">
    <reaction evidence="1">
        <text>Hydrolysis of terminal non-reducing N-acetyl-D-hexosamine residues in N-acetyl-beta-D-hexosaminides.</text>
        <dbReference type="EC" id="3.2.1.52"/>
    </reaction>
</comment>
<dbReference type="PANTHER" id="PTHR22600:SF57">
    <property type="entry name" value="BETA-N-ACETYLHEXOSAMINIDASE"/>
    <property type="match status" value="1"/>
</dbReference>
<dbReference type="RefSeq" id="WP_311503524.1">
    <property type="nucleotide sequence ID" value="NZ_JAVRHK010000007.1"/>
</dbReference>
<dbReference type="Gene3D" id="3.30.379.10">
    <property type="entry name" value="Chitobiase/beta-hexosaminidase domain 2-like"/>
    <property type="match status" value="1"/>
</dbReference>
<comment type="caution">
    <text evidence="9">The sequence shown here is derived from an EMBL/GenBank/DDBJ whole genome shotgun (WGS) entry which is preliminary data.</text>
</comment>
<keyword evidence="4" id="KW-0378">Hydrolase</keyword>
<keyword evidence="10" id="KW-1185">Reference proteome</keyword>
<evidence type="ECO:0000259" key="8">
    <source>
        <dbReference type="Pfam" id="PF02838"/>
    </source>
</evidence>
<protein>
    <recommendedName>
        <fullName evidence="3">beta-N-acetylhexosaminidase</fullName>
        <ecNumber evidence="3">3.2.1.52</ecNumber>
    </recommendedName>
</protein>
<keyword evidence="5" id="KW-0326">Glycosidase</keyword>
<dbReference type="PRINTS" id="PR00738">
    <property type="entry name" value="GLHYDRLASE20"/>
</dbReference>
<evidence type="ECO:0000256" key="6">
    <source>
        <dbReference type="SAM" id="SignalP"/>
    </source>
</evidence>
<dbReference type="InterPro" id="IPR015883">
    <property type="entry name" value="Glyco_hydro_20_cat"/>
</dbReference>
<dbReference type="SUPFAM" id="SSF55545">
    <property type="entry name" value="beta-N-acetylhexosaminidase-like domain"/>
    <property type="match status" value="1"/>
</dbReference>
<dbReference type="Proteomes" id="UP001262582">
    <property type="component" value="Unassembled WGS sequence"/>
</dbReference>
<dbReference type="EC" id="3.2.1.52" evidence="3"/>
<evidence type="ECO:0000313" key="10">
    <source>
        <dbReference type="Proteomes" id="UP001262582"/>
    </source>
</evidence>
<dbReference type="InterPro" id="IPR029018">
    <property type="entry name" value="Hex-like_dom2"/>
</dbReference>
<evidence type="ECO:0000256" key="1">
    <source>
        <dbReference type="ARBA" id="ARBA00001231"/>
    </source>
</evidence>
<evidence type="ECO:0000256" key="5">
    <source>
        <dbReference type="ARBA" id="ARBA00023295"/>
    </source>
</evidence>
<dbReference type="PANTHER" id="PTHR22600">
    <property type="entry name" value="BETA-HEXOSAMINIDASE"/>
    <property type="match status" value="1"/>
</dbReference>
<accession>A0ABU3D6M6</accession>
<proteinExistence type="inferred from homology"/>
<dbReference type="InterPro" id="IPR025705">
    <property type="entry name" value="Beta_hexosaminidase_sua/sub"/>
</dbReference>
<evidence type="ECO:0000313" key="9">
    <source>
        <dbReference type="EMBL" id="MDT0677187.1"/>
    </source>
</evidence>